<sequence>MHVIICAGGPEEEVAERDVLLSFDDAVFIGADHGTIYLLDKGIIPTMAVGDFDSLTIEEWQRVEREVKTIERHEPEKDETDTELAIIRALEMKPQKITVTGATGGRLDHYESNLHLVYRLQKEAPNCSIRLMNKTNEVRFILPGTSRLPYDQRYKYMSFFAFGRDVPDVTLKGVAYETHSELVQMGTTRFTSNEVISASATVSFSEGALLMIRSND</sequence>
<dbReference type="NCBIfam" id="TIGR01378">
    <property type="entry name" value="thi_PPkinase"/>
    <property type="match status" value="1"/>
</dbReference>
<name>A0A433RT92_9BACL</name>
<dbReference type="Pfam" id="PF04265">
    <property type="entry name" value="TPK_B1_binding"/>
    <property type="match status" value="1"/>
</dbReference>
<dbReference type="GO" id="GO:0009229">
    <property type="term" value="P:thiamine diphosphate biosynthetic process"/>
    <property type="evidence" value="ECO:0007669"/>
    <property type="project" value="InterPro"/>
</dbReference>
<evidence type="ECO:0000256" key="2">
    <source>
        <dbReference type="ARBA" id="ARBA00022741"/>
    </source>
</evidence>
<dbReference type="GO" id="GO:0006772">
    <property type="term" value="P:thiamine metabolic process"/>
    <property type="evidence" value="ECO:0007669"/>
    <property type="project" value="UniProtKB-UniRule"/>
</dbReference>
<dbReference type="Proteomes" id="UP000288623">
    <property type="component" value="Unassembled WGS sequence"/>
</dbReference>
<evidence type="ECO:0000313" key="8">
    <source>
        <dbReference type="Proteomes" id="UP000288623"/>
    </source>
</evidence>
<proteinExistence type="predicted"/>
<dbReference type="InterPro" id="IPR007373">
    <property type="entry name" value="Thiamin_PyroPKinase_B1-bd"/>
</dbReference>
<dbReference type="PANTHER" id="PTHR41299:SF1">
    <property type="entry name" value="THIAMINE PYROPHOSPHOKINASE"/>
    <property type="match status" value="1"/>
</dbReference>
<keyword evidence="2" id="KW-0547">Nucleotide-binding</keyword>
<accession>A0A433RT92</accession>
<dbReference type="EC" id="2.7.6.2" evidence="5"/>
<evidence type="ECO:0000313" key="7">
    <source>
        <dbReference type="EMBL" id="RUS55387.1"/>
    </source>
</evidence>
<gene>
    <name evidence="7" type="ORF">QI30_10640</name>
</gene>
<keyword evidence="4" id="KW-0067">ATP-binding</keyword>
<evidence type="ECO:0000256" key="5">
    <source>
        <dbReference type="NCBIfam" id="TIGR01378"/>
    </source>
</evidence>
<keyword evidence="3 7" id="KW-0418">Kinase</keyword>
<dbReference type="RefSeq" id="WP_020189405.1">
    <property type="nucleotide sequence ID" value="NZ_JTFC01000031.1"/>
</dbReference>
<comment type="caution">
    <text evidence="7">The sequence shown here is derived from an EMBL/GenBank/DDBJ whole genome shotgun (WGS) entry which is preliminary data.</text>
</comment>
<feature type="domain" description="Thiamin pyrophosphokinase thiamin-binding" evidence="6">
    <location>
        <begin position="144"/>
        <end position="210"/>
    </location>
</feature>
<dbReference type="GO" id="GO:0005524">
    <property type="term" value="F:ATP binding"/>
    <property type="evidence" value="ECO:0007669"/>
    <property type="project" value="UniProtKB-KW"/>
</dbReference>
<dbReference type="GO" id="GO:0030975">
    <property type="term" value="F:thiamine binding"/>
    <property type="evidence" value="ECO:0007669"/>
    <property type="project" value="InterPro"/>
</dbReference>
<dbReference type="OrthoDB" id="9804377at2"/>
<evidence type="ECO:0000256" key="3">
    <source>
        <dbReference type="ARBA" id="ARBA00022777"/>
    </source>
</evidence>
<evidence type="ECO:0000256" key="1">
    <source>
        <dbReference type="ARBA" id="ARBA00022679"/>
    </source>
</evidence>
<keyword evidence="1" id="KW-0808">Transferase</keyword>
<dbReference type="GO" id="GO:0004788">
    <property type="term" value="F:thiamine diphosphokinase activity"/>
    <property type="evidence" value="ECO:0007669"/>
    <property type="project" value="UniProtKB-UniRule"/>
</dbReference>
<dbReference type="InterPro" id="IPR036371">
    <property type="entry name" value="TPK_B1-bd_sf"/>
</dbReference>
<organism evidence="7 8">
    <name type="scientific">Candidatus Kurthia intestinigallinarum</name>
    <dbReference type="NCBI Taxonomy" id="1562256"/>
    <lineage>
        <taxon>Bacteria</taxon>
        <taxon>Bacillati</taxon>
        <taxon>Bacillota</taxon>
        <taxon>Bacilli</taxon>
        <taxon>Bacillales</taxon>
        <taxon>Caryophanaceae</taxon>
        <taxon>Kurthia</taxon>
    </lineage>
</organism>
<reference evidence="7 8" key="1">
    <citation type="submission" date="2014-11" db="EMBL/GenBank/DDBJ databases">
        <title>Genome sequence and analysis of novel Kurthia sp.</title>
        <authorList>
            <person name="Lawson J.N."/>
            <person name="Gonzalez J.E."/>
            <person name="Rinauldi L."/>
            <person name="Xuan Z."/>
            <person name="Firman A."/>
            <person name="Shaddox L."/>
            <person name="Trudeau A."/>
            <person name="Shah S."/>
            <person name="Reiman D."/>
        </authorList>
    </citation>
    <scope>NUCLEOTIDE SEQUENCE [LARGE SCALE GENOMIC DNA]</scope>
    <source>
        <strain evidence="7 8">3B1D</strain>
    </source>
</reference>
<dbReference type="InterPro" id="IPR036759">
    <property type="entry name" value="TPK_catalytic_sf"/>
</dbReference>
<dbReference type="CDD" id="cd07995">
    <property type="entry name" value="TPK"/>
    <property type="match status" value="1"/>
</dbReference>
<dbReference type="InterPro" id="IPR053149">
    <property type="entry name" value="TPK"/>
</dbReference>
<dbReference type="SUPFAM" id="SSF63862">
    <property type="entry name" value="Thiamin pyrophosphokinase, substrate-binding domain"/>
    <property type="match status" value="1"/>
</dbReference>
<dbReference type="InterPro" id="IPR006282">
    <property type="entry name" value="Thi_PPkinase"/>
</dbReference>
<evidence type="ECO:0000259" key="6">
    <source>
        <dbReference type="SMART" id="SM00983"/>
    </source>
</evidence>
<protein>
    <recommendedName>
        <fullName evidence="5">Thiamine diphosphokinase</fullName>
        <ecNumber evidence="5">2.7.6.2</ecNumber>
    </recommendedName>
</protein>
<evidence type="ECO:0000256" key="4">
    <source>
        <dbReference type="ARBA" id="ARBA00022840"/>
    </source>
</evidence>
<dbReference type="PANTHER" id="PTHR41299">
    <property type="entry name" value="THIAMINE PYROPHOSPHOKINASE"/>
    <property type="match status" value="1"/>
</dbReference>
<keyword evidence="8" id="KW-1185">Reference proteome</keyword>
<dbReference type="SMART" id="SM00983">
    <property type="entry name" value="TPK_B1_binding"/>
    <property type="match status" value="1"/>
</dbReference>
<dbReference type="GO" id="GO:0016301">
    <property type="term" value="F:kinase activity"/>
    <property type="evidence" value="ECO:0007669"/>
    <property type="project" value="UniProtKB-KW"/>
</dbReference>
<dbReference type="SUPFAM" id="SSF63999">
    <property type="entry name" value="Thiamin pyrophosphokinase, catalytic domain"/>
    <property type="match status" value="1"/>
</dbReference>
<dbReference type="Gene3D" id="3.40.50.10240">
    <property type="entry name" value="Thiamin pyrophosphokinase, catalytic domain"/>
    <property type="match status" value="1"/>
</dbReference>
<dbReference type="InterPro" id="IPR007371">
    <property type="entry name" value="TPK_catalytic"/>
</dbReference>
<dbReference type="Pfam" id="PF04263">
    <property type="entry name" value="TPK_catalytic"/>
    <property type="match status" value="1"/>
</dbReference>
<dbReference type="AlphaFoldDB" id="A0A433RT92"/>
<dbReference type="EMBL" id="JTFC01000031">
    <property type="protein sequence ID" value="RUS55387.1"/>
    <property type="molecule type" value="Genomic_DNA"/>
</dbReference>